<evidence type="ECO:0000313" key="4">
    <source>
        <dbReference type="Proteomes" id="UP000037558"/>
    </source>
</evidence>
<feature type="transmembrane region" description="Helical" evidence="1">
    <location>
        <begin position="29"/>
        <end position="52"/>
    </location>
</feature>
<keyword evidence="1" id="KW-1133">Transmembrane helix</keyword>
<organism evidence="3 4">
    <name type="scientific">Priestia koreensis</name>
    <dbReference type="NCBI Taxonomy" id="284581"/>
    <lineage>
        <taxon>Bacteria</taxon>
        <taxon>Bacillati</taxon>
        <taxon>Bacillota</taxon>
        <taxon>Bacilli</taxon>
        <taxon>Bacillales</taxon>
        <taxon>Bacillaceae</taxon>
        <taxon>Priestia</taxon>
    </lineage>
</organism>
<sequence>MSDENEFLPRDYEFEGLVKKARRKTLLKMIIISVISSVVVLGGLYLLGSYVLQQTIEKETNAEMGWSSLQGANVESMGTQFNYTPFSATGTTEFVKNVEGVLIPWGERHDVYTMFGTSKRESLSMSGPSKMGSIDDERLPFYYEGQRVMEFYHPDVQYVKVYDDRSTLSKMNETTVAEMAFSFDQAYSIQEVQKLFPDHVAWYWVDTFTKKDVKEMSNQARDKNMEETAIINGFDVYGFPNSPRPDTDPSLPFISTLNMLKKDGKYEREASNLYNDLTTNKKRKLTPDSLKIIGVVVTGKPSELKAYMKTSAVRGAVLGATANKYE</sequence>
<keyword evidence="4" id="KW-1185">Reference proteome</keyword>
<gene>
    <name evidence="3" type="ORF">AMD01_09365</name>
</gene>
<dbReference type="AlphaFoldDB" id="A0A0M0L4T4"/>
<accession>A0A0M0L4T4</accession>
<comment type="caution">
    <text evidence="3">The sequence shown here is derived from an EMBL/GenBank/DDBJ whole genome shotgun (WGS) entry which is preliminary data.</text>
</comment>
<name>A0A0M0L4T4_9BACI</name>
<evidence type="ECO:0000259" key="2">
    <source>
        <dbReference type="Pfam" id="PF13791"/>
    </source>
</evidence>
<dbReference type="InterPro" id="IPR025672">
    <property type="entry name" value="Sigma_reg_C_dom"/>
</dbReference>
<dbReference type="PATRIC" id="fig|284581.3.peg.1941"/>
<dbReference type="Proteomes" id="UP000037558">
    <property type="component" value="Unassembled WGS sequence"/>
</dbReference>
<dbReference type="STRING" id="284581.AMD01_09365"/>
<reference evidence="4" key="1">
    <citation type="submission" date="2015-08" db="EMBL/GenBank/DDBJ databases">
        <title>Fjat-14210 dsm16467.</title>
        <authorList>
            <person name="Liu B."/>
            <person name="Wang J."/>
            <person name="Zhu Y."/>
            <person name="Liu G."/>
            <person name="Chen Q."/>
            <person name="Chen Z."/>
            <person name="Lan J."/>
            <person name="Che J."/>
            <person name="Ge C."/>
            <person name="Shi H."/>
            <person name="Pan Z."/>
            <person name="Liu X."/>
        </authorList>
    </citation>
    <scope>NUCLEOTIDE SEQUENCE [LARGE SCALE GENOMIC DNA]</scope>
    <source>
        <strain evidence="4">DSM 16467</strain>
    </source>
</reference>
<evidence type="ECO:0000256" key="1">
    <source>
        <dbReference type="SAM" id="Phobius"/>
    </source>
</evidence>
<dbReference type="EMBL" id="LILC01000013">
    <property type="protein sequence ID" value="KOO46076.1"/>
    <property type="molecule type" value="Genomic_DNA"/>
</dbReference>
<feature type="domain" description="Sigma factor regulator C-terminal" evidence="2">
    <location>
        <begin position="168"/>
        <end position="319"/>
    </location>
</feature>
<keyword evidence="1" id="KW-0812">Transmembrane</keyword>
<protein>
    <recommendedName>
        <fullName evidence="2">Sigma factor regulator C-terminal domain-containing protein</fullName>
    </recommendedName>
</protein>
<proteinExistence type="predicted"/>
<keyword evidence="1" id="KW-0472">Membrane</keyword>
<dbReference type="RefSeq" id="WP_053401139.1">
    <property type="nucleotide sequence ID" value="NZ_JBNNNH010000001.1"/>
</dbReference>
<dbReference type="Pfam" id="PF13791">
    <property type="entry name" value="Sigma_reg_C"/>
    <property type="match status" value="1"/>
</dbReference>
<evidence type="ECO:0000313" key="3">
    <source>
        <dbReference type="EMBL" id="KOO46076.1"/>
    </source>
</evidence>